<evidence type="ECO:0000313" key="1">
    <source>
        <dbReference type="EMBL" id="SFN91224.1"/>
    </source>
</evidence>
<evidence type="ECO:0008006" key="3">
    <source>
        <dbReference type="Google" id="ProtNLM"/>
    </source>
</evidence>
<dbReference type="SUPFAM" id="SSF49464">
    <property type="entry name" value="Carboxypeptidase regulatory domain-like"/>
    <property type="match status" value="1"/>
</dbReference>
<name>A0A1I5CW89_9FLAO</name>
<evidence type="ECO:0000313" key="2">
    <source>
        <dbReference type="Proteomes" id="UP000198705"/>
    </source>
</evidence>
<gene>
    <name evidence="1" type="ORF">SAMN04487989_10640</name>
</gene>
<accession>A0A1I5CW89</accession>
<dbReference type="EMBL" id="FOVN01000006">
    <property type="protein sequence ID" value="SFN91224.1"/>
    <property type="molecule type" value="Genomic_DNA"/>
</dbReference>
<keyword evidence="2" id="KW-1185">Reference proteome</keyword>
<dbReference type="Proteomes" id="UP000198705">
    <property type="component" value="Unassembled WGS sequence"/>
</dbReference>
<proteinExistence type="predicted"/>
<protein>
    <recommendedName>
        <fullName evidence="3">CarboxypepD_reg-like domain-containing protein</fullName>
    </recommendedName>
</protein>
<reference evidence="2" key="1">
    <citation type="submission" date="2016-10" db="EMBL/GenBank/DDBJ databases">
        <authorList>
            <person name="Varghese N."/>
            <person name="Submissions S."/>
        </authorList>
    </citation>
    <scope>NUCLEOTIDE SEQUENCE [LARGE SCALE GENOMIC DNA]</scope>
    <source>
        <strain evidence="2">DSM 23925</strain>
    </source>
</reference>
<dbReference type="RefSeq" id="WP_092209223.1">
    <property type="nucleotide sequence ID" value="NZ_FOVN01000006.1"/>
</dbReference>
<dbReference type="OrthoDB" id="1436952at2"/>
<dbReference type="InterPro" id="IPR008969">
    <property type="entry name" value="CarboxyPept-like_regulatory"/>
</dbReference>
<sequence>MKHQLLKFLFLITLGTAFSQNTSRVEVEGKVIANSDVEGVTIFNISSNKGTIANIDGDFTMEVAIKDVLEISALQYEARTVVITQDVIDSKKLRLFLVEAVNTLSEVILLPSKLTGDLLADINNAETQKAILMSFGDLSNMEYGEDEFTKPQNIAADPGVFYNGLNFANIFGINKWLNKPLKKESIQLLRDKRPLDLADIYSTQYINETYGVPVNQVELFFAFCITNGFETSMLGEKNEITRMEFLENQSKLFLKQTNEQN</sequence>
<dbReference type="AlphaFoldDB" id="A0A1I5CW89"/>
<organism evidence="1 2">
    <name type="scientific">Bizionia echini</name>
    <dbReference type="NCBI Taxonomy" id="649333"/>
    <lineage>
        <taxon>Bacteria</taxon>
        <taxon>Pseudomonadati</taxon>
        <taxon>Bacteroidota</taxon>
        <taxon>Flavobacteriia</taxon>
        <taxon>Flavobacteriales</taxon>
        <taxon>Flavobacteriaceae</taxon>
        <taxon>Bizionia</taxon>
    </lineage>
</organism>
<dbReference type="STRING" id="649333.SAMN04487989_10640"/>